<dbReference type="Pfam" id="PF03837">
    <property type="entry name" value="RecT"/>
    <property type="match status" value="1"/>
</dbReference>
<dbReference type="InterPro" id="IPR018330">
    <property type="entry name" value="RecT_fam"/>
</dbReference>
<dbReference type="Proteomes" id="UP000533476">
    <property type="component" value="Unassembled WGS sequence"/>
</dbReference>
<evidence type="ECO:0000313" key="3">
    <source>
        <dbReference type="Proteomes" id="UP000533476"/>
    </source>
</evidence>
<accession>A0A7Y0L6F1</accession>
<evidence type="ECO:0000256" key="1">
    <source>
        <dbReference type="SAM" id="MobiDB-lite"/>
    </source>
</evidence>
<name>A0A7Y0L6F1_9FIRM</name>
<dbReference type="NCBIfam" id="TIGR00616">
    <property type="entry name" value="rect"/>
    <property type="match status" value="1"/>
</dbReference>
<gene>
    <name evidence="2" type="primary">recT</name>
    <name evidence="2" type="ORF">HIJ39_15775</name>
</gene>
<dbReference type="EMBL" id="JABBVZ010000067">
    <property type="protein sequence ID" value="NMP23797.1"/>
    <property type="molecule type" value="Genomic_DNA"/>
</dbReference>
<dbReference type="InterPro" id="IPR004590">
    <property type="entry name" value="ssDNA_annealing_RecT"/>
</dbReference>
<dbReference type="NCBIfam" id="NF007351">
    <property type="entry name" value="PRK09846.1"/>
    <property type="match status" value="1"/>
</dbReference>
<feature type="region of interest" description="Disordered" evidence="1">
    <location>
        <begin position="258"/>
        <end position="279"/>
    </location>
</feature>
<dbReference type="GO" id="GO:0006259">
    <property type="term" value="P:DNA metabolic process"/>
    <property type="evidence" value="ECO:0007669"/>
    <property type="project" value="InterPro"/>
</dbReference>
<protein>
    <submittedName>
        <fullName evidence="2">Recombination protein RecT</fullName>
    </submittedName>
</protein>
<dbReference type="AlphaFoldDB" id="A0A7Y0L6F1"/>
<keyword evidence="3" id="KW-1185">Reference proteome</keyword>
<feature type="region of interest" description="Disordered" evidence="1">
    <location>
        <begin position="1"/>
        <end position="24"/>
    </location>
</feature>
<reference evidence="2 3" key="1">
    <citation type="submission" date="2020-04" db="EMBL/GenBank/DDBJ databases">
        <authorList>
            <person name="Zhang R."/>
            <person name="Schippers A."/>
        </authorList>
    </citation>
    <scope>NUCLEOTIDE SEQUENCE [LARGE SCALE GENOMIC DNA]</scope>
    <source>
        <strain evidence="2 3">DSM 109850</strain>
    </source>
</reference>
<evidence type="ECO:0000313" key="2">
    <source>
        <dbReference type="EMBL" id="NMP23797.1"/>
    </source>
</evidence>
<comment type="caution">
    <text evidence="2">The sequence shown here is derived from an EMBL/GenBank/DDBJ whole genome shotgun (WGS) entry which is preliminary data.</text>
</comment>
<sequence>MKEQDARMKEQLVQRANPSAKPDPARSIATYLEKMKPQIALALPKHLTADRLARIALTNIRMTPKLLECSVESLMGAIMQAAQLGLEPGPLGHAYLVPYGRECTLIIGYKGLIDLARRSDQIRSISAHIVYENDYFEITYGLEETLVHKPVFENRGKPKLAYMVARLKDGAYAIEVMTVEEIEKIRHRSKAGTHGPWVTDWEEMARKTVVRRGSKYLPLAIEIQRAIAADETVKTEIAEDMTDVIDVSATEVRDLELGEVPVSHDPEDAEPPVTEGQLL</sequence>
<organism evidence="2 3">
    <name type="scientific">Sulfobacillus harzensis</name>
    <dbReference type="NCBI Taxonomy" id="2729629"/>
    <lineage>
        <taxon>Bacteria</taxon>
        <taxon>Bacillati</taxon>
        <taxon>Bacillota</taxon>
        <taxon>Clostridia</taxon>
        <taxon>Eubacteriales</taxon>
        <taxon>Clostridiales Family XVII. Incertae Sedis</taxon>
        <taxon>Sulfobacillus</taxon>
    </lineage>
</organism>
<proteinExistence type="predicted"/>
<feature type="compositionally biased region" description="Basic and acidic residues" evidence="1">
    <location>
        <begin position="1"/>
        <end position="12"/>
    </location>
</feature>
<dbReference type="GO" id="GO:0003677">
    <property type="term" value="F:DNA binding"/>
    <property type="evidence" value="ECO:0007669"/>
    <property type="project" value="InterPro"/>
</dbReference>